<feature type="compositionally biased region" description="Pro residues" evidence="1">
    <location>
        <begin position="139"/>
        <end position="155"/>
    </location>
</feature>
<dbReference type="Proteomes" id="UP000016922">
    <property type="component" value="Unassembled WGS sequence"/>
</dbReference>
<dbReference type="HOGENOM" id="CLU_1304970_0_0_1"/>
<feature type="compositionally biased region" description="Low complexity" evidence="1">
    <location>
        <begin position="129"/>
        <end position="138"/>
    </location>
</feature>
<accession>S3CVJ7</accession>
<reference evidence="2 3" key="1">
    <citation type="journal article" date="2013" name="BMC Genomics">
        <title>Genomics-driven discovery of the pneumocandin biosynthetic gene cluster in the fungus Glarea lozoyensis.</title>
        <authorList>
            <person name="Chen L."/>
            <person name="Yue Q."/>
            <person name="Zhang X."/>
            <person name="Xiang M."/>
            <person name="Wang C."/>
            <person name="Li S."/>
            <person name="Che Y."/>
            <person name="Ortiz-Lopez F.J."/>
            <person name="Bills G.F."/>
            <person name="Liu X."/>
            <person name="An Z."/>
        </authorList>
    </citation>
    <scope>NUCLEOTIDE SEQUENCE [LARGE SCALE GENOMIC DNA]</scope>
    <source>
        <strain evidence="3">ATCC 20868 / MF5171</strain>
    </source>
</reference>
<keyword evidence="3" id="KW-1185">Reference proteome</keyword>
<evidence type="ECO:0000256" key="1">
    <source>
        <dbReference type="SAM" id="MobiDB-lite"/>
    </source>
</evidence>
<dbReference type="GeneID" id="19462459"/>
<evidence type="ECO:0000313" key="2">
    <source>
        <dbReference type="EMBL" id="EPE30437.1"/>
    </source>
</evidence>
<feature type="region of interest" description="Disordered" evidence="1">
    <location>
        <begin position="119"/>
        <end position="159"/>
    </location>
</feature>
<name>S3CVJ7_GLAL2</name>
<evidence type="ECO:0000313" key="3">
    <source>
        <dbReference type="Proteomes" id="UP000016922"/>
    </source>
</evidence>
<organism evidence="2 3">
    <name type="scientific">Glarea lozoyensis (strain ATCC 20868 / MF5171)</name>
    <dbReference type="NCBI Taxonomy" id="1116229"/>
    <lineage>
        <taxon>Eukaryota</taxon>
        <taxon>Fungi</taxon>
        <taxon>Dikarya</taxon>
        <taxon>Ascomycota</taxon>
        <taxon>Pezizomycotina</taxon>
        <taxon>Leotiomycetes</taxon>
        <taxon>Helotiales</taxon>
        <taxon>Helotiaceae</taxon>
        <taxon>Glarea</taxon>
    </lineage>
</organism>
<dbReference type="AlphaFoldDB" id="S3CVJ7"/>
<dbReference type="KEGG" id="glz:GLAREA_03404"/>
<proteinExistence type="predicted"/>
<sequence>MVYKRNARALSDESHCKAVFGKYNHSVSRAQLYGQLGVKSNQCGVLKCRPQNADLVSIYEVQLFLFLASSHREIWTPTQIIQEASAPPYSTASNAITKAVQTPSLNSHVNHMSVIQAKPTVRLPPPSPSNHNHSYSYISPPPTAQPNARPPPSNWPAPTRKSSPCFCFKKTNRPSDRRCTHTKSFSRCAGCRKTAHPLFIPPQSGQRRLSS</sequence>
<protein>
    <submittedName>
        <fullName evidence="2">Uncharacterized protein</fullName>
    </submittedName>
</protein>
<gene>
    <name evidence="2" type="ORF">GLAREA_03404</name>
</gene>
<dbReference type="EMBL" id="KE145363">
    <property type="protein sequence ID" value="EPE30437.1"/>
    <property type="molecule type" value="Genomic_DNA"/>
</dbReference>
<dbReference type="RefSeq" id="XP_008081848.1">
    <property type="nucleotide sequence ID" value="XM_008083657.1"/>
</dbReference>